<reference evidence="2" key="1">
    <citation type="submission" date="2023-04" db="EMBL/GenBank/DDBJ databases">
        <title>Phytophthora fragariaefolia NBRC 109709.</title>
        <authorList>
            <person name="Ichikawa N."/>
            <person name="Sato H."/>
            <person name="Tonouchi N."/>
        </authorList>
    </citation>
    <scope>NUCLEOTIDE SEQUENCE</scope>
    <source>
        <strain evidence="2">NBRC 109709</strain>
    </source>
</reference>
<evidence type="ECO:0000256" key="1">
    <source>
        <dbReference type="SAM" id="MobiDB-lite"/>
    </source>
</evidence>
<organism evidence="2 3">
    <name type="scientific">Phytophthora fragariaefolia</name>
    <dbReference type="NCBI Taxonomy" id="1490495"/>
    <lineage>
        <taxon>Eukaryota</taxon>
        <taxon>Sar</taxon>
        <taxon>Stramenopiles</taxon>
        <taxon>Oomycota</taxon>
        <taxon>Peronosporomycetes</taxon>
        <taxon>Peronosporales</taxon>
        <taxon>Peronosporaceae</taxon>
        <taxon>Phytophthora</taxon>
    </lineage>
</organism>
<dbReference type="Proteomes" id="UP001165121">
    <property type="component" value="Unassembled WGS sequence"/>
</dbReference>
<feature type="region of interest" description="Disordered" evidence="1">
    <location>
        <begin position="43"/>
        <end position="62"/>
    </location>
</feature>
<evidence type="ECO:0000313" key="3">
    <source>
        <dbReference type="Proteomes" id="UP001165121"/>
    </source>
</evidence>
<keyword evidence="3" id="KW-1185">Reference proteome</keyword>
<proteinExistence type="predicted"/>
<dbReference type="AlphaFoldDB" id="A0A9W7DBQ0"/>
<comment type="caution">
    <text evidence="2">The sequence shown here is derived from an EMBL/GenBank/DDBJ whole genome shotgun (WGS) entry which is preliminary data.</text>
</comment>
<evidence type="ECO:0000313" key="2">
    <source>
        <dbReference type="EMBL" id="GMF63865.1"/>
    </source>
</evidence>
<dbReference type="EMBL" id="BSXT01007519">
    <property type="protein sequence ID" value="GMF63865.1"/>
    <property type="molecule type" value="Genomic_DNA"/>
</dbReference>
<gene>
    <name evidence="2" type="ORF">Pfra01_002785800</name>
</gene>
<name>A0A9W7DBQ0_9STRA</name>
<accession>A0A9W7DBQ0</accession>
<sequence length="297" mass="33248">MKQMNYNYIIEHIAGHNNVWADMISRWAGNQTVVPTAIRRIHSTPASSPQQPTRESKPRPNALAGQQALIELFTGLPCPTPLRAFYLPGSGKHQAIPANDKNDDFLSDLWSSIQAMHQVMEDQRLKHRLLVKKRERGENMVNFTEGDYVIRSRENEKSGDKLLVSWVEPYRVVRTDVHSSRIEHLITGAKLNVHASRPKFYAESSLKVTEERIEHTSSQGIVLVVEKLKEIEDSYEPLSSLAHDVPALVNPYVAAADQELKEGDHDWRTAAGSAHDGDGDGKTAGHYASKVQASMTI</sequence>
<protein>
    <submittedName>
        <fullName evidence="2">Unnamed protein product</fullName>
    </submittedName>
</protein>
<dbReference type="OrthoDB" id="433924at2759"/>
<feature type="compositionally biased region" description="Polar residues" evidence="1">
    <location>
        <begin position="44"/>
        <end position="53"/>
    </location>
</feature>